<evidence type="ECO:0000256" key="2">
    <source>
        <dbReference type="ARBA" id="ARBA00022448"/>
    </source>
</evidence>
<evidence type="ECO:0000256" key="1">
    <source>
        <dbReference type="ARBA" id="ARBA00004651"/>
    </source>
</evidence>
<dbReference type="PANTHER" id="PTHR43124">
    <property type="entry name" value="PURINE EFFLUX PUMP PBUE"/>
    <property type="match status" value="1"/>
</dbReference>
<protein>
    <submittedName>
        <fullName evidence="9">MFS transporter</fullName>
    </submittedName>
</protein>
<keyword evidence="2" id="KW-0813">Transport</keyword>
<evidence type="ECO:0000313" key="9">
    <source>
        <dbReference type="EMBL" id="MEX0381606.1"/>
    </source>
</evidence>
<reference evidence="9 10" key="1">
    <citation type="submission" date="2024-07" db="EMBL/GenBank/DDBJ databases">
        <authorList>
            <person name="Yun M."/>
        </authorList>
    </citation>
    <scope>NUCLEOTIDE SEQUENCE [LARGE SCALE GENOMIC DNA]</scope>
    <source>
        <strain evidence="9 10">MS01</strain>
    </source>
</reference>
<organism evidence="9 10">
    <name type="scientific">Leuconostoc aquikimchii</name>
    <dbReference type="NCBI Taxonomy" id="3236804"/>
    <lineage>
        <taxon>Bacteria</taxon>
        <taxon>Bacillati</taxon>
        <taxon>Bacillota</taxon>
        <taxon>Bacilli</taxon>
        <taxon>Lactobacillales</taxon>
        <taxon>Lactobacillaceae</taxon>
        <taxon>Leuconostoc</taxon>
    </lineage>
</organism>
<keyword evidence="3" id="KW-1003">Cell membrane</keyword>
<comment type="subcellular location">
    <subcellularLocation>
        <location evidence="1">Cell membrane</location>
        <topology evidence="1">Multi-pass membrane protein</topology>
    </subcellularLocation>
</comment>
<name>A0ABV3S7G3_9LACO</name>
<dbReference type="Proteomes" id="UP001556617">
    <property type="component" value="Unassembled WGS sequence"/>
</dbReference>
<evidence type="ECO:0000256" key="3">
    <source>
        <dbReference type="ARBA" id="ARBA00022475"/>
    </source>
</evidence>
<keyword evidence="5 7" id="KW-1133">Transmembrane helix</keyword>
<gene>
    <name evidence="9" type="ORF">AB3K24_09725</name>
</gene>
<dbReference type="RefSeq" id="WP_367975437.1">
    <property type="nucleotide sequence ID" value="NZ_JBFPEQ010000001.1"/>
</dbReference>
<keyword evidence="10" id="KW-1185">Reference proteome</keyword>
<feature type="transmembrane region" description="Helical" evidence="7">
    <location>
        <begin position="359"/>
        <end position="382"/>
    </location>
</feature>
<dbReference type="CDD" id="cd17324">
    <property type="entry name" value="MFS_NepI_like"/>
    <property type="match status" value="1"/>
</dbReference>
<dbReference type="InterPro" id="IPR020846">
    <property type="entry name" value="MFS_dom"/>
</dbReference>
<dbReference type="SUPFAM" id="SSF103473">
    <property type="entry name" value="MFS general substrate transporter"/>
    <property type="match status" value="1"/>
</dbReference>
<evidence type="ECO:0000256" key="7">
    <source>
        <dbReference type="SAM" id="Phobius"/>
    </source>
</evidence>
<dbReference type="EMBL" id="JBFPER010000001">
    <property type="protein sequence ID" value="MEX0381606.1"/>
    <property type="molecule type" value="Genomic_DNA"/>
</dbReference>
<dbReference type="InterPro" id="IPR036259">
    <property type="entry name" value="MFS_trans_sf"/>
</dbReference>
<dbReference type="Pfam" id="PF07690">
    <property type="entry name" value="MFS_1"/>
    <property type="match status" value="1"/>
</dbReference>
<proteinExistence type="predicted"/>
<evidence type="ECO:0000313" key="10">
    <source>
        <dbReference type="Proteomes" id="UP001556617"/>
    </source>
</evidence>
<evidence type="ECO:0000256" key="5">
    <source>
        <dbReference type="ARBA" id="ARBA00022989"/>
    </source>
</evidence>
<comment type="caution">
    <text evidence="9">The sequence shown here is derived from an EMBL/GenBank/DDBJ whole genome shotgun (WGS) entry which is preliminary data.</text>
</comment>
<feature type="transmembrane region" description="Helical" evidence="7">
    <location>
        <begin position="334"/>
        <end position="353"/>
    </location>
</feature>
<sequence length="385" mass="41728">MSKNRNSMIILGLFLGIFVTGADSFIISPILPEIATSFKTSVGLTAYGVTIYALCFAFGSPIFGPLGDKYNKKKLLITGIVVFFLGTMLCGFSTNLLSFYIYRAVAGVGASMFVPNVWAFIGSNFNGKRLNHVMGIVMSALSLSIAVGVPLGTTLAQISDWHMAFWGSAVLTFIVLVFIIFMPNQNVINPNARMSYIKSFKNVFLAKNAVIALMITLTWMIGFYSVYTFLGTYIQSTFGFDVGMTGYIFIAYGLSNFIASFFGGKVMTLLGKKRSINLNASISIIIILGLMISENNILILILLLILLAFAQGFGVTSLNAYIVNIVPSNRSTLMAFNSSSLYLGLTFGSGIGGQIYENFGFFGVCSMAILGLLIAQVITNLLKKN</sequence>
<feature type="transmembrane region" description="Helical" evidence="7">
    <location>
        <begin position="298"/>
        <end position="322"/>
    </location>
</feature>
<feature type="transmembrane region" description="Helical" evidence="7">
    <location>
        <begin position="133"/>
        <end position="151"/>
    </location>
</feature>
<feature type="transmembrane region" description="Helical" evidence="7">
    <location>
        <begin position="203"/>
        <end position="224"/>
    </location>
</feature>
<dbReference type="Gene3D" id="1.20.1250.20">
    <property type="entry name" value="MFS general substrate transporter like domains"/>
    <property type="match status" value="1"/>
</dbReference>
<keyword evidence="6 7" id="KW-0472">Membrane</keyword>
<keyword evidence="4 7" id="KW-0812">Transmembrane</keyword>
<feature type="transmembrane region" description="Helical" evidence="7">
    <location>
        <begin position="276"/>
        <end position="292"/>
    </location>
</feature>
<evidence type="ECO:0000256" key="6">
    <source>
        <dbReference type="ARBA" id="ARBA00023136"/>
    </source>
</evidence>
<dbReference type="InterPro" id="IPR011701">
    <property type="entry name" value="MFS"/>
</dbReference>
<feature type="transmembrane region" description="Helical" evidence="7">
    <location>
        <begin position="75"/>
        <end position="94"/>
    </location>
</feature>
<dbReference type="InterPro" id="IPR050189">
    <property type="entry name" value="MFS_Efflux_Transporters"/>
</dbReference>
<evidence type="ECO:0000256" key="4">
    <source>
        <dbReference type="ARBA" id="ARBA00022692"/>
    </source>
</evidence>
<feature type="domain" description="Major facilitator superfamily (MFS) profile" evidence="8">
    <location>
        <begin position="9"/>
        <end position="383"/>
    </location>
</feature>
<feature type="transmembrane region" description="Helical" evidence="7">
    <location>
        <begin position="100"/>
        <end position="121"/>
    </location>
</feature>
<dbReference type="PANTHER" id="PTHR43124:SF3">
    <property type="entry name" value="CHLORAMPHENICOL EFFLUX PUMP RV0191"/>
    <property type="match status" value="1"/>
</dbReference>
<feature type="transmembrane region" description="Helical" evidence="7">
    <location>
        <begin position="163"/>
        <end position="182"/>
    </location>
</feature>
<evidence type="ECO:0000259" key="8">
    <source>
        <dbReference type="PROSITE" id="PS50850"/>
    </source>
</evidence>
<feature type="transmembrane region" description="Helical" evidence="7">
    <location>
        <begin position="40"/>
        <end position="63"/>
    </location>
</feature>
<dbReference type="PROSITE" id="PS50850">
    <property type="entry name" value="MFS"/>
    <property type="match status" value="1"/>
</dbReference>
<accession>A0ABV3S7G3</accession>
<feature type="transmembrane region" description="Helical" evidence="7">
    <location>
        <begin position="244"/>
        <end position="264"/>
    </location>
</feature>